<evidence type="ECO:0000313" key="6">
    <source>
        <dbReference type="EMBL" id="KAL0002412.1"/>
    </source>
</evidence>
<sequence length="269" mass="29888">MASPIESHPRIVDGDKTEEEKSFSYAIQLSTSIVLPMTLQSANELGVSDILAEAGPDAKLSPSQIVVYLPTKNPVAAMMLDRILRMLASHSVLGCSVVSDDFGSSQKLYSLSPVSKHYVRNEDGVSLDPFMALIQDEVFIQSWFQLKDAILEGGIPFNRVYGTHAFEYPGLDPRFNRVFNTAIFNDTNIVIKKILGSSKGFEQLRQLVDIGGGLGVTHNLITSRYPDIKGINFNLTYFIQHAPPYPGIILIHNHYNKVDFFRGSKPLKK</sequence>
<keyword evidence="3" id="KW-0949">S-adenosyl-L-methionine</keyword>
<comment type="caution">
    <text evidence="6">The sequence shown here is derived from an EMBL/GenBank/DDBJ whole genome shotgun (WGS) entry which is preliminary data.</text>
</comment>
<accession>A0AAW2CWF4</accession>
<feature type="domain" description="O-methyltransferase C-terminal" evidence="4">
    <location>
        <begin position="143"/>
        <end position="245"/>
    </location>
</feature>
<dbReference type="Proteomes" id="UP001459277">
    <property type="component" value="Unassembled WGS sequence"/>
</dbReference>
<evidence type="ECO:0000256" key="2">
    <source>
        <dbReference type="ARBA" id="ARBA00022679"/>
    </source>
</evidence>
<dbReference type="InterPro" id="IPR001077">
    <property type="entry name" value="COMT_C"/>
</dbReference>
<dbReference type="Gene3D" id="3.40.50.150">
    <property type="entry name" value="Vaccinia Virus protein VP39"/>
    <property type="match status" value="1"/>
</dbReference>
<dbReference type="GO" id="GO:0032259">
    <property type="term" value="P:methylation"/>
    <property type="evidence" value="ECO:0007669"/>
    <property type="project" value="UniProtKB-KW"/>
</dbReference>
<dbReference type="EMBL" id="JAZDWU010000005">
    <property type="protein sequence ID" value="KAL0002412.1"/>
    <property type="molecule type" value="Genomic_DNA"/>
</dbReference>
<evidence type="ECO:0000259" key="4">
    <source>
        <dbReference type="Pfam" id="PF00891"/>
    </source>
</evidence>
<name>A0AAW2CWF4_9ROSI</name>
<proteinExistence type="predicted"/>
<gene>
    <name evidence="6" type="ORF">SO802_016193</name>
</gene>
<dbReference type="PROSITE" id="PS51683">
    <property type="entry name" value="SAM_OMT_II"/>
    <property type="match status" value="1"/>
</dbReference>
<dbReference type="PANTHER" id="PTHR11746">
    <property type="entry name" value="O-METHYLTRANSFERASE"/>
    <property type="match status" value="1"/>
</dbReference>
<reference evidence="6 7" key="1">
    <citation type="submission" date="2024-01" db="EMBL/GenBank/DDBJ databases">
        <title>A telomere-to-telomere, gap-free genome of sweet tea (Lithocarpus litseifolius).</title>
        <authorList>
            <person name="Zhou J."/>
        </authorList>
    </citation>
    <scope>NUCLEOTIDE SEQUENCE [LARGE SCALE GENOMIC DNA]</scope>
    <source>
        <strain evidence="6">Zhou-2022a</strain>
        <tissue evidence="6">Leaf</tissue>
    </source>
</reference>
<organism evidence="6 7">
    <name type="scientific">Lithocarpus litseifolius</name>
    <dbReference type="NCBI Taxonomy" id="425828"/>
    <lineage>
        <taxon>Eukaryota</taxon>
        <taxon>Viridiplantae</taxon>
        <taxon>Streptophyta</taxon>
        <taxon>Embryophyta</taxon>
        <taxon>Tracheophyta</taxon>
        <taxon>Spermatophyta</taxon>
        <taxon>Magnoliopsida</taxon>
        <taxon>eudicotyledons</taxon>
        <taxon>Gunneridae</taxon>
        <taxon>Pentapetalae</taxon>
        <taxon>rosids</taxon>
        <taxon>fabids</taxon>
        <taxon>Fagales</taxon>
        <taxon>Fagaceae</taxon>
        <taxon>Lithocarpus</taxon>
    </lineage>
</organism>
<dbReference type="InterPro" id="IPR036388">
    <property type="entry name" value="WH-like_DNA-bd_sf"/>
</dbReference>
<dbReference type="InterPro" id="IPR012967">
    <property type="entry name" value="COMT_dimerisation"/>
</dbReference>
<evidence type="ECO:0000256" key="3">
    <source>
        <dbReference type="ARBA" id="ARBA00022691"/>
    </source>
</evidence>
<dbReference type="InterPro" id="IPR016461">
    <property type="entry name" value="COMT-like"/>
</dbReference>
<protein>
    <recommendedName>
        <fullName evidence="8">Caffeic acid O-methyltransferase</fullName>
    </recommendedName>
</protein>
<dbReference type="Pfam" id="PF08100">
    <property type="entry name" value="Dimerisation"/>
    <property type="match status" value="1"/>
</dbReference>
<evidence type="ECO:0000313" key="7">
    <source>
        <dbReference type="Proteomes" id="UP001459277"/>
    </source>
</evidence>
<dbReference type="FunFam" id="1.10.10.10:FF:000357">
    <property type="entry name" value="Caffeic acid 3-O-methyltransferase"/>
    <property type="match status" value="1"/>
</dbReference>
<dbReference type="SUPFAM" id="SSF53335">
    <property type="entry name" value="S-adenosyl-L-methionine-dependent methyltransferases"/>
    <property type="match status" value="1"/>
</dbReference>
<evidence type="ECO:0000259" key="5">
    <source>
        <dbReference type="Pfam" id="PF08100"/>
    </source>
</evidence>
<dbReference type="InterPro" id="IPR036390">
    <property type="entry name" value="WH_DNA-bd_sf"/>
</dbReference>
<dbReference type="Pfam" id="PF00891">
    <property type="entry name" value="Methyltransf_2"/>
    <property type="match status" value="1"/>
</dbReference>
<feature type="domain" description="O-methyltransferase dimerisation" evidence="5">
    <location>
        <begin position="28"/>
        <end position="120"/>
    </location>
</feature>
<evidence type="ECO:0000256" key="1">
    <source>
        <dbReference type="ARBA" id="ARBA00022603"/>
    </source>
</evidence>
<keyword evidence="2" id="KW-0808">Transferase</keyword>
<evidence type="ECO:0008006" key="8">
    <source>
        <dbReference type="Google" id="ProtNLM"/>
    </source>
</evidence>
<keyword evidence="1" id="KW-0489">Methyltransferase</keyword>
<dbReference type="GO" id="GO:0046983">
    <property type="term" value="F:protein dimerization activity"/>
    <property type="evidence" value="ECO:0007669"/>
    <property type="project" value="InterPro"/>
</dbReference>
<dbReference type="InterPro" id="IPR029063">
    <property type="entry name" value="SAM-dependent_MTases_sf"/>
</dbReference>
<dbReference type="Gene3D" id="1.10.10.10">
    <property type="entry name" value="Winged helix-like DNA-binding domain superfamily/Winged helix DNA-binding domain"/>
    <property type="match status" value="1"/>
</dbReference>
<dbReference type="AlphaFoldDB" id="A0AAW2CWF4"/>
<dbReference type="GO" id="GO:0008171">
    <property type="term" value="F:O-methyltransferase activity"/>
    <property type="evidence" value="ECO:0007669"/>
    <property type="project" value="InterPro"/>
</dbReference>
<keyword evidence="7" id="KW-1185">Reference proteome</keyword>
<dbReference type="SUPFAM" id="SSF46785">
    <property type="entry name" value="Winged helix' DNA-binding domain"/>
    <property type="match status" value="1"/>
</dbReference>